<evidence type="ECO:0000256" key="3">
    <source>
        <dbReference type="ARBA" id="ARBA00022475"/>
    </source>
</evidence>
<feature type="transmembrane region" description="Helical" evidence="7">
    <location>
        <begin position="104"/>
        <end position="123"/>
    </location>
</feature>
<sequence>MNKSTGRLTHIISTTLGMRLFSMSSIIPFLTAYGLNLEGGSPTLIGYALGIFGLTQAVLQIPFGSLSDRIGYKKMMLAGLVMLIAGLLTAAFATNIYWLIFARALQGSGAIVTVGYSWISSAVDNEDRDKELTRLGAVLGTFTMLSYTVGPLMHIVLNVSQMFIFSALLIAGCFIWVLLATKQVDPVVRKAKYAEKKSQKRVITRRNLTMGFLLTTNNFVMMAFFFMLPLLLKGILETNQMWLILTPAILVALGLLSFFSKLATKEKGWRVLASLFIMEGIGFILLAFHSLPFTIAGTVLLMSGSFSISSIVPMLANRGISNEQRGKGNGIIISLQYFGSFLGAALTGSLWAISPKVAFVFTGLTTIVGILLSFSFALPKPALSVNK</sequence>
<evidence type="ECO:0000259" key="8">
    <source>
        <dbReference type="PROSITE" id="PS50850"/>
    </source>
</evidence>
<feature type="transmembrane region" description="Helical" evidence="7">
    <location>
        <begin position="328"/>
        <end position="351"/>
    </location>
</feature>
<dbReference type="Gene3D" id="1.20.1250.20">
    <property type="entry name" value="MFS general substrate transporter like domains"/>
    <property type="match status" value="1"/>
</dbReference>
<dbReference type="Proteomes" id="UP000198964">
    <property type="component" value="Unassembled WGS sequence"/>
</dbReference>
<dbReference type="InterPro" id="IPR020846">
    <property type="entry name" value="MFS_dom"/>
</dbReference>
<keyword evidence="2" id="KW-0813">Transport</keyword>
<reference evidence="9 10" key="1">
    <citation type="submission" date="2016-10" db="EMBL/GenBank/DDBJ databases">
        <authorList>
            <person name="de Groot N.N."/>
        </authorList>
    </citation>
    <scope>NUCLEOTIDE SEQUENCE [LARGE SCALE GENOMIC DNA]</scope>
    <source>
        <strain evidence="9 10">CGMCC 1.9156</strain>
    </source>
</reference>
<dbReference type="AlphaFoldDB" id="A0A1I2C9F5"/>
<dbReference type="PROSITE" id="PS50850">
    <property type="entry name" value="MFS"/>
    <property type="match status" value="1"/>
</dbReference>
<gene>
    <name evidence="9" type="ORF">SAMN05216283_101653</name>
</gene>
<feature type="domain" description="Major facilitator superfamily (MFS) profile" evidence="8">
    <location>
        <begin position="1"/>
        <end position="381"/>
    </location>
</feature>
<evidence type="ECO:0000313" key="9">
    <source>
        <dbReference type="EMBL" id="SFE64825.1"/>
    </source>
</evidence>
<feature type="transmembrane region" description="Helical" evidence="7">
    <location>
        <begin position="240"/>
        <end position="259"/>
    </location>
</feature>
<dbReference type="PANTHER" id="PTHR23517">
    <property type="entry name" value="RESISTANCE PROTEIN MDTM, PUTATIVE-RELATED-RELATED"/>
    <property type="match status" value="1"/>
</dbReference>
<organism evidence="9 10">
    <name type="scientific">Sunxiuqinia elliptica</name>
    <dbReference type="NCBI Taxonomy" id="655355"/>
    <lineage>
        <taxon>Bacteria</taxon>
        <taxon>Pseudomonadati</taxon>
        <taxon>Bacteroidota</taxon>
        <taxon>Bacteroidia</taxon>
        <taxon>Marinilabiliales</taxon>
        <taxon>Prolixibacteraceae</taxon>
        <taxon>Sunxiuqinia</taxon>
    </lineage>
</organism>
<evidence type="ECO:0000256" key="6">
    <source>
        <dbReference type="ARBA" id="ARBA00023136"/>
    </source>
</evidence>
<dbReference type="PANTHER" id="PTHR23517:SF2">
    <property type="entry name" value="MULTIDRUG RESISTANCE PROTEIN MDTH"/>
    <property type="match status" value="1"/>
</dbReference>
<feature type="transmembrane region" description="Helical" evidence="7">
    <location>
        <begin position="75"/>
        <end position="98"/>
    </location>
</feature>
<feature type="transmembrane region" description="Helical" evidence="7">
    <location>
        <begin position="162"/>
        <end position="180"/>
    </location>
</feature>
<comment type="subcellular location">
    <subcellularLocation>
        <location evidence="1">Cell membrane</location>
        <topology evidence="1">Multi-pass membrane protein</topology>
    </subcellularLocation>
</comment>
<feature type="transmembrane region" description="Helical" evidence="7">
    <location>
        <begin position="357"/>
        <end position="378"/>
    </location>
</feature>
<feature type="transmembrane region" description="Helical" evidence="7">
    <location>
        <begin position="135"/>
        <end position="156"/>
    </location>
</feature>
<dbReference type="GO" id="GO:0005886">
    <property type="term" value="C:plasma membrane"/>
    <property type="evidence" value="ECO:0007669"/>
    <property type="project" value="UniProtKB-SubCell"/>
</dbReference>
<evidence type="ECO:0000256" key="2">
    <source>
        <dbReference type="ARBA" id="ARBA00022448"/>
    </source>
</evidence>
<evidence type="ECO:0000256" key="1">
    <source>
        <dbReference type="ARBA" id="ARBA00004651"/>
    </source>
</evidence>
<keyword evidence="10" id="KW-1185">Reference proteome</keyword>
<keyword evidence="6 7" id="KW-0472">Membrane</keyword>
<dbReference type="InterPro" id="IPR011701">
    <property type="entry name" value="MFS"/>
</dbReference>
<keyword evidence="5 7" id="KW-1133">Transmembrane helix</keyword>
<feature type="transmembrane region" description="Helical" evidence="7">
    <location>
        <begin position="295"/>
        <end position="316"/>
    </location>
</feature>
<name>A0A1I2C9F5_9BACT</name>
<dbReference type="STRING" id="655355.SAMN05216283_101653"/>
<evidence type="ECO:0000256" key="5">
    <source>
        <dbReference type="ARBA" id="ARBA00022989"/>
    </source>
</evidence>
<dbReference type="EMBL" id="FONW01000001">
    <property type="protein sequence ID" value="SFE64825.1"/>
    <property type="molecule type" value="Genomic_DNA"/>
</dbReference>
<dbReference type="SUPFAM" id="SSF103473">
    <property type="entry name" value="MFS general substrate transporter"/>
    <property type="match status" value="1"/>
</dbReference>
<keyword evidence="3" id="KW-1003">Cell membrane</keyword>
<dbReference type="CDD" id="cd17472">
    <property type="entry name" value="MFS_YajR_like"/>
    <property type="match status" value="1"/>
</dbReference>
<feature type="transmembrane region" description="Helical" evidence="7">
    <location>
        <begin position="271"/>
        <end position="289"/>
    </location>
</feature>
<evidence type="ECO:0000256" key="4">
    <source>
        <dbReference type="ARBA" id="ARBA00022692"/>
    </source>
</evidence>
<feature type="transmembrane region" description="Helical" evidence="7">
    <location>
        <begin position="12"/>
        <end position="32"/>
    </location>
</feature>
<feature type="transmembrane region" description="Helical" evidence="7">
    <location>
        <begin position="44"/>
        <end position="63"/>
    </location>
</feature>
<protein>
    <submittedName>
        <fullName evidence="9">Predicted arabinose efflux permease, MFS family</fullName>
    </submittedName>
</protein>
<dbReference type="Pfam" id="PF07690">
    <property type="entry name" value="MFS_1"/>
    <property type="match status" value="1"/>
</dbReference>
<dbReference type="GO" id="GO:0022857">
    <property type="term" value="F:transmembrane transporter activity"/>
    <property type="evidence" value="ECO:0007669"/>
    <property type="project" value="InterPro"/>
</dbReference>
<feature type="transmembrane region" description="Helical" evidence="7">
    <location>
        <begin position="208"/>
        <end position="228"/>
    </location>
</feature>
<keyword evidence="4 7" id="KW-0812">Transmembrane</keyword>
<dbReference type="RefSeq" id="WP_093918368.1">
    <property type="nucleotide sequence ID" value="NZ_FONW01000001.1"/>
</dbReference>
<accession>A0A1I2C9F5</accession>
<dbReference type="InterPro" id="IPR050171">
    <property type="entry name" value="MFS_Transporters"/>
</dbReference>
<dbReference type="InterPro" id="IPR036259">
    <property type="entry name" value="MFS_trans_sf"/>
</dbReference>
<evidence type="ECO:0000256" key="7">
    <source>
        <dbReference type="SAM" id="Phobius"/>
    </source>
</evidence>
<evidence type="ECO:0000313" key="10">
    <source>
        <dbReference type="Proteomes" id="UP000198964"/>
    </source>
</evidence>
<proteinExistence type="predicted"/>